<evidence type="ECO:0008006" key="4">
    <source>
        <dbReference type="Google" id="ProtNLM"/>
    </source>
</evidence>
<protein>
    <recommendedName>
        <fullName evidence="4">Transposase</fullName>
    </recommendedName>
</protein>
<organism evidence="2 3">
    <name type="scientific">Streptomyces glaucus</name>
    <dbReference type="NCBI Taxonomy" id="284029"/>
    <lineage>
        <taxon>Bacteria</taxon>
        <taxon>Bacillati</taxon>
        <taxon>Actinomycetota</taxon>
        <taxon>Actinomycetes</taxon>
        <taxon>Kitasatosporales</taxon>
        <taxon>Streptomycetaceae</taxon>
        <taxon>Streptomyces</taxon>
    </lineage>
</organism>
<evidence type="ECO:0000313" key="3">
    <source>
        <dbReference type="Proteomes" id="UP001500460"/>
    </source>
</evidence>
<comment type="caution">
    <text evidence="2">The sequence shown here is derived from an EMBL/GenBank/DDBJ whole genome shotgun (WGS) entry which is preliminary data.</text>
</comment>
<reference evidence="3" key="1">
    <citation type="journal article" date="2019" name="Int. J. Syst. Evol. Microbiol.">
        <title>The Global Catalogue of Microorganisms (GCM) 10K type strain sequencing project: providing services to taxonomists for standard genome sequencing and annotation.</title>
        <authorList>
            <consortium name="The Broad Institute Genomics Platform"/>
            <consortium name="The Broad Institute Genome Sequencing Center for Infectious Disease"/>
            <person name="Wu L."/>
            <person name="Ma J."/>
        </authorList>
    </citation>
    <scope>NUCLEOTIDE SEQUENCE [LARGE SCALE GENOMIC DNA]</scope>
    <source>
        <strain evidence="3">JCM 6922</strain>
    </source>
</reference>
<proteinExistence type="predicted"/>
<feature type="region of interest" description="Disordered" evidence="1">
    <location>
        <begin position="40"/>
        <end position="59"/>
    </location>
</feature>
<evidence type="ECO:0000256" key="1">
    <source>
        <dbReference type="SAM" id="MobiDB-lite"/>
    </source>
</evidence>
<dbReference type="RefSeq" id="WP_344602214.1">
    <property type="nucleotide sequence ID" value="NZ_BAAATK010000011.1"/>
</dbReference>
<name>A0ABP5WPT9_9ACTN</name>
<gene>
    <name evidence="2" type="ORF">GCM10010421_22440</name>
</gene>
<keyword evidence="3" id="KW-1185">Reference proteome</keyword>
<sequence>MSDVTVSAEAVEEVRPAGVPADVLDEQLVGPLVDRARASGLQLTGEGGLSPQEAARSSS</sequence>
<dbReference type="EMBL" id="BAAATK010000011">
    <property type="protein sequence ID" value="GAA2433009.1"/>
    <property type="molecule type" value="Genomic_DNA"/>
</dbReference>
<evidence type="ECO:0000313" key="2">
    <source>
        <dbReference type="EMBL" id="GAA2433009.1"/>
    </source>
</evidence>
<dbReference type="Proteomes" id="UP001500460">
    <property type="component" value="Unassembled WGS sequence"/>
</dbReference>
<accession>A0ABP5WPT9</accession>